<accession>A0AAV2FL57</accession>
<proteinExistence type="predicted"/>
<dbReference type="AlphaFoldDB" id="A0AAV2FL57"/>
<evidence type="ECO:0000313" key="1">
    <source>
        <dbReference type="EMBL" id="CAL1399046.1"/>
    </source>
</evidence>
<organism evidence="1 2">
    <name type="scientific">Linum trigynum</name>
    <dbReference type="NCBI Taxonomy" id="586398"/>
    <lineage>
        <taxon>Eukaryota</taxon>
        <taxon>Viridiplantae</taxon>
        <taxon>Streptophyta</taxon>
        <taxon>Embryophyta</taxon>
        <taxon>Tracheophyta</taxon>
        <taxon>Spermatophyta</taxon>
        <taxon>Magnoliopsida</taxon>
        <taxon>eudicotyledons</taxon>
        <taxon>Gunneridae</taxon>
        <taxon>Pentapetalae</taxon>
        <taxon>rosids</taxon>
        <taxon>fabids</taxon>
        <taxon>Malpighiales</taxon>
        <taxon>Linaceae</taxon>
        <taxon>Linum</taxon>
    </lineage>
</organism>
<name>A0AAV2FL57_9ROSI</name>
<dbReference type="EMBL" id="OZ034820">
    <property type="protein sequence ID" value="CAL1399046.1"/>
    <property type="molecule type" value="Genomic_DNA"/>
</dbReference>
<evidence type="ECO:0000313" key="2">
    <source>
        <dbReference type="Proteomes" id="UP001497516"/>
    </source>
</evidence>
<dbReference type="Proteomes" id="UP001497516">
    <property type="component" value="Chromosome 7"/>
</dbReference>
<keyword evidence="2" id="KW-1185">Reference proteome</keyword>
<protein>
    <submittedName>
        <fullName evidence="1">Uncharacterized protein</fullName>
    </submittedName>
</protein>
<reference evidence="1 2" key="1">
    <citation type="submission" date="2024-04" db="EMBL/GenBank/DDBJ databases">
        <authorList>
            <person name="Fracassetti M."/>
        </authorList>
    </citation>
    <scope>NUCLEOTIDE SEQUENCE [LARGE SCALE GENOMIC DNA]</scope>
</reference>
<sequence>MSIVRWSLGVELLRETTKVSQLPDNELRSNNACTSSSMHVIVLGTKNHLRAIGSPAKIPQYFGPLVSVKHRKLLLQSGGREQRYKRWKPSGMEFFASIRRVWIYGGGRRRCSNENFLRQVEIVFNDFQAEKANDFLLSTSTAESSDLQPTLMCSWRNFSSEPIKNMGFGVLE</sequence>
<gene>
    <name evidence="1" type="ORF">LTRI10_LOCUS39245</name>
</gene>